<name>A0A8T9CMW3_9HELO</name>
<accession>A0A8T9CMW3</accession>
<dbReference type="Pfam" id="PF00083">
    <property type="entry name" value="Sugar_tr"/>
    <property type="match status" value="1"/>
</dbReference>
<evidence type="ECO:0000256" key="4">
    <source>
        <dbReference type="ARBA" id="ARBA00022692"/>
    </source>
</evidence>
<dbReference type="GO" id="GO:0016020">
    <property type="term" value="C:membrane"/>
    <property type="evidence" value="ECO:0007669"/>
    <property type="project" value="UniProtKB-SubCell"/>
</dbReference>
<dbReference type="InterPro" id="IPR036259">
    <property type="entry name" value="MFS_trans_sf"/>
</dbReference>
<dbReference type="AlphaFoldDB" id="A0A8T9CMW3"/>
<dbReference type="EMBL" id="QGMK01000025">
    <property type="protein sequence ID" value="TVY85164.1"/>
    <property type="molecule type" value="Genomic_DNA"/>
</dbReference>
<feature type="transmembrane region" description="Helical" evidence="7">
    <location>
        <begin position="395"/>
        <end position="414"/>
    </location>
</feature>
<dbReference type="FunFam" id="1.20.1250.20:FF:000388">
    <property type="entry name" value="MFS sugar transporter, putative"/>
    <property type="match status" value="1"/>
</dbReference>
<dbReference type="PROSITE" id="PS50850">
    <property type="entry name" value="MFS"/>
    <property type="match status" value="1"/>
</dbReference>
<dbReference type="FunFam" id="1.20.1250.20:FF:000451">
    <property type="entry name" value="MFS sugar transporter, putative"/>
    <property type="match status" value="1"/>
</dbReference>
<dbReference type="PANTHER" id="PTHR48022:SF12">
    <property type="entry name" value="MAJOR FACILITATOR SUPERFAMILY (MFS) PROFILE DOMAIN-CONTAINING PROTEIN"/>
    <property type="match status" value="1"/>
</dbReference>
<comment type="similarity">
    <text evidence="2">Belongs to the major facilitator superfamily. Sugar transporter (TC 2.A.1.1) family.</text>
</comment>
<feature type="transmembrane region" description="Helical" evidence="7">
    <location>
        <begin position="367"/>
        <end position="388"/>
    </location>
</feature>
<comment type="subcellular location">
    <subcellularLocation>
        <location evidence="1">Membrane</location>
        <topology evidence="1">Multi-pass membrane protein</topology>
    </subcellularLocation>
</comment>
<feature type="transmembrane region" description="Helical" evidence="7">
    <location>
        <begin position="237"/>
        <end position="256"/>
    </location>
</feature>
<evidence type="ECO:0000256" key="3">
    <source>
        <dbReference type="ARBA" id="ARBA00022448"/>
    </source>
</evidence>
<evidence type="ECO:0000256" key="6">
    <source>
        <dbReference type="ARBA" id="ARBA00023136"/>
    </source>
</evidence>
<keyword evidence="4 7" id="KW-0812">Transmembrane</keyword>
<dbReference type="PANTHER" id="PTHR48022">
    <property type="entry name" value="PLASTIDIC GLUCOSE TRANSPORTER 4"/>
    <property type="match status" value="1"/>
</dbReference>
<evidence type="ECO:0000313" key="10">
    <source>
        <dbReference type="Proteomes" id="UP000469558"/>
    </source>
</evidence>
<organism evidence="9 10">
    <name type="scientific">Lachnellula suecica</name>
    <dbReference type="NCBI Taxonomy" id="602035"/>
    <lineage>
        <taxon>Eukaryota</taxon>
        <taxon>Fungi</taxon>
        <taxon>Dikarya</taxon>
        <taxon>Ascomycota</taxon>
        <taxon>Pezizomycotina</taxon>
        <taxon>Leotiomycetes</taxon>
        <taxon>Helotiales</taxon>
        <taxon>Lachnaceae</taxon>
        <taxon>Lachnellula</taxon>
    </lineage>
</organism>
<dbReference type="OrthoDB" id="8120565at2759"/>
<dbReference type="InterPro" id="IPR020846">
    <property type="entry name" value="MFS_dom"/>
</dbReference>
<proteinExistence type="inferred from homology"/>
<dbReference type="Gene3D" id="1.20.1250.20">
    <property type="entry name" value="MFS general substrate transporter like domains"/>
    <property type="match status" value="1"/>
</dbReference>
<feature type="transmembrane region" description="Helical" evidence="7">
    <location>
        <begin position="586"/>
        <end position="609"/>
    </location>
</feature>
<feature type="transmembrane region" description="Helical" evidence="7">
    <location>
        <begin position="134"/>
        <end position="155"/>
    </location>
</feature>
<dbReference type="PRINTS" id="PR00171">
    <property type="entry name" value="SUGRTRNSPORT"/>
</dbReference>
<evidence type="ECO:0000256" key="5">
    <source>
        <dbReference type="ARBA" id="ARBA00022989"/>
    </source>
</evidence>
<dbReference type="GO" id="GO:0005351">
    <property type="term" value="F:carbohydrate:proton symporter activity"/>
    <property type="evidence" value="ECO:0007669"/>
    <property type="project" value="TreeGrafter"/>
</dbReference>
<dbReference type="PROSITE" id="PS00216">
    <property type="entry name" value="SUGAR_TRANSPORT_1"/>
    <property type="match status" value="1"/>
</dbReference>
<feature type="transmembrane region" description="Helical" evidence="7">
    <location>
        <begin position="329"/>
        <end position="351"/>
    </location>
</feature>
<dbReference type="InterPro" id="IPR005828">
    <property type="entry name" value="MFS_sugar_transport-like"/>
</dbReference>
<sequence>MGVFKKTPEAAVSQSVVARNNVAKKQGIMGMLANPYVFMTCCFASLGCMMYGYDQGVMGSILVMENFEAHFPTLTGSTIQGWLVSCLELGAWAGALFNGYLADKISRKYSMLVAVIIFTLGTAFQTGAQNPAMLFAGRTIGGIGIGMFSMVIPLYQAEIAPPELRGSLVSLQQLSITIGTCISFWLDYGMHFAGGSDCDPAGVPNNGFNPTTGDFDYTLAHGHTCLGEKAVSWRVPLALQLIPAWILFFGMFFLPFSPRWLMMKHRDDDCIKSLSKLRRLAPEDPLLRAEYLEIKAAVLFDEETEAAYSSHSKFGAWKALFSGNMLKRLGIGCWLMIFQQFTGINAVLYYAPQIFESFGFTSVTTELLATGVTGILQIIFTLPAVLFLDNFGRKTFLIIGAIGMCICHVIVAALDGSFETSWATHLSAGWASIAFIWLFAVNFAYSWGPVTWVLTQELFPNSMRSRGVAIVASTNWMFNFIIGLTTRDMLDNMKWGTYLFFASFCALGGIFVWLAVPETKNKTLEELDVYFGGDNTSIAAADRDRMQRIEESLGLAGMETVEDLKTEKAVASEEPATSRLKMHIPILIMAMVCLVLQLASALPSTFAIASNTTNLTAEYAKSCHCLPRSAGEFCGFQTKALFGDCARDKLYICQNTTSGIARYWESCPLMGFKCKDGRYRGASGQWGEDYCG</sequence>
<reference evidence="9 10" key="1">
    <citation type="submission" date="2018-05" db="EMBL/GenBank/DDBJ databases">
        <title>Genome sequencing and assembly of the regulated plant pathogen Lachnellula willkommii and related sister species for the development of diagnostic species identification markers.</title>
        <authorList>
            <person name="Giroux E."/>
            <person name="Bilodeau G."/>
        </authorList>
    </citation>
    <scope>NUCLEOTIDE SEQUENCE [LARGE SCALE GENOMIC DNA]</scope>
    <source>
        <strain evidence="9 10">CBS 268.59</strain>
    </source>
</reference>
<keyword evidence="6 7" id="KW-0472">Membrane</keyword>
<feature type="transmembrane region" description="Helical" evidence="7">
    <location>
        <begin position="434"/>
        <end position="455"/>
    </location>
</feature>
<dbReference type="NCBIfam" id="TIGR00879">
    <property type="entry name" value="SP"/>
    <property type="match status" value="1"/>
</dbReference>
<evidence type="ECO:0000256" key="2">
    <source>
        <dbReference type="ARBA" id="ARBA00010992"/>
    </source>
</evidence>
<feature type="transmembrane region" description="Helical" evidence="7">
    <location>
        <begin position="167"/>
        <end position="186"/>
    </location>
</feature>
<evidence type="ECO:0000256" key="7">
    <source>
        <dbReference type="SAM" id="Phobius"/>
    </source>
</evidence>
<feature type="transmembrane region" description="Helical" evidence="7">
    <location>
        <begin position="498"/>
        <end position="516"/>
    </location>
</feature>
<feature type="transmembrane region" description="Helical" evidence="7">
    <location>
        <begin position="79"/>
        <end position="97"/>
    </location>
</feature>
<keyword evidence="3" id="KW-0813">Transport</keyword>
<evidence type="ECO:0000259" key="8">
    <source>
        <dbReference type="PROSITE" id="PS50850"/>
    </source>
</evidence>
<feature type="transmembrane region" description="Helical" evidence="7">
    <location>
        <begin position="33"/>
        <end position="53"/>
    </location>
</feature>
<keyword evidence="5 7" id="KW-1133">Transmembrane helix</keyword>
<dbReference type="SUPFAM" id="SSF103473">
    <property type="entry name" value="MFS general substrate transporter"/>
    <property type="match status" value="1"/>
</dbReference>
<comment type="caution">
    <text evidence="9">The sequence shown here is derived from an EMBL/GenBank/DDBJ whole genome shotgun (WGS) entry which is preliminary data.</text>
</comment>
<dbReference type="Proteomes" id="UP000469558">
    <property type="component" value="Unassembled WGS sequence"/>
</dbReference>
<dbReference type="InterPro" id="IPR005829">
    <property type="entry name" value="Sugar_transporter_CS"/>
</dbReference>
<keyword evidence="9" id="KW-0762">Sugar transport</keyword>
<feature type="domain" description="Major facilitator superfamily (MFS) profile" evidence="8">
    <location>
        <begin position="40"/>
        <end position="520"/>
    </location>
</feature>
<dbReference type="InterPro" id="IPR050360">
    <property type="entry name" value="MFS_Sugar_Transporters"/>
</dbReference>
<evidence type="ECO:0000313" key="9">
    <source>
        <dbReference type="EMBL" id="TVY85164.1"/>
    </source>
</evidence>
<dbReference type="PROSITE" id="PS00217">
    <property type="entry name" value="SUGAR_TRANSPORT_2"/>
    <property type="match status" value="1"/>
</dbReference>
<dbReference type="InterPro" id="IPR003663">
    <property type="entry name" value="Sugar/inositol_transpt"/>
</dbReference>
<evidence type="ECO:0000256" key="1">
    <source>
        <dbReference type="ARBA" id="ARBA00004141"/>
    </source>
</evidence>
<protein>
    <submittedName>
        <fullName evidence="9">MFS glucose transporter mfs1</fullName>
    </submittedName>
</protein>
<gene>
    <name evidence="9" type="primary">mfs1_6</name>
    <name evidence="9" type="ORF">LSUE1_G001944</name>
</gene>
<feature type="transmembrane region" description="Helical" evidence="7">
    <location>
        <begin position="109"/>
        <end position="128"/>
    </location>
</feature>
<feature type="transmembrane region" description="Helical" evidence="7">
    <location>
        <begin position="467"/>
        <end position="486"/>
    </location>
</feature>
<keyword evidence="10" id="KW-1185">Reference proteome</keyword>